<dbReference type="Proteomes" id="UP000327044">
    <property type="component" value="Unassembled WGS sequence"/>
</dbReference>
<evidence type="ECO:0000313" key="1">
    <source>
        <dbReference type="EMBL" id="KAB0791185.1"/>
    </source>
</evidence>
<dbReference type="EMBL" id="VVIM01000011">
    <property type="protein sequence ID" value="KAB0791185.1"/>
    <property type="molecule type" value="Genomic_DNA"/>
</dbReference>
<dbReference type="Gene3D" id="3.40.50.150">
    <property type="entry name" value="Vaccinia Virus protein VP39"/>
    <property type="match status" value="1"/>
</dbReference>
<dbReference type="PANTHER" id="PTHR23068:SF25">
    <property type="entry name" value="DNA (CYTOSINE-5)-METHYLTRANSFERASE DRM2"/>
    <property type="match status" value="1"/>
</dbReference>
<name>A0A5N4AVY4_PHOPY</name>
<dbReference type="GO" id="GO:0005634">
    <property type="term" value="C:nucleus"/>
    <property type="evidence" value="ECO:0007669"/>
    <property type="project" value="TreeGrafter"/>
</dbReference>
<dbReference type="OrthoDB" id="641149at2759"/>
<dbReference type="EMBL" id="VVIM01000003">
    <property type="protein sequence ID" value="KAB0801494.1"/>
    <property type="molecule type" value="Genomic_DNA"/>
</dbReference>
<dbReference type="AlphaFoldDB" id="A0A5N4AVY4"/>
<proteinExistence type="predicted"/>
<dbReference type="InterPro" id="IPR029063">
    <property type="entry name" value="SAM-dependent_MTases_sf"/>
</dbReference>
<gene>
    <name evidence="1" type="ORF">PPYR_02985</name>
    <name evidence="2" type="ORF">PPYR_05848</name>
</gene>
<sequence>MCESGYCGKAYCVHCVDDFFKAGTWESFTGEEKWICFLCTRQEQVGVLSIRPDHILRIDKMFDEGNQIPLVNAPSISGSKIRVLSLFDGISTGFFALSKLGIEMDAYYASETDKGCINVSAHSSSGKVINVGDITSITEEDVKRMSPIHLVIGGPPCIEADLDNRKAKESVDFDGMFHPFLEFYRILCLVSKCNENGFYWLYENVTPEGLSPKDLINRYLQCEPFMQDTIYVSPQHKERLFWGNLPLQLHTIAVRRNNMQGDLLSCQSATSSQKVISERISCDSPISDEQNNNSSEFIAELEKILGFTVSNFNIWNMSATQRKRALQAARSIPVIMYLFTPFQQICVA</sequence>
<organism evidence="2 3">
    <name type="scientific">Photinus pyralis</name>
    <name type="common">Common eastern firefly</name>
    <name type="synonym">Lampyris pyralis</name>
    <dbReference type="NCBI Taxonomy" id="7054"/>
    <lineage>
        <taxon>Eukaryota</taxon>
        <taxon>Metazoa</taxon>
        <taxon>Ecdysozoa</taxon>
        <taxon>Arthropoda</taxon>
        <taxon>Hexapoda</taxon>
        <taxon>Insecta</taxon>
        <taxon>Pterygota</taxon>
        <taxon>Neoptera</taxon>
        <taxon>Endopterygota</taxon>
        <taxon>Coleoptera</taxon>
        <taxon>Polyphaga</taxon>
        <taxon>Elateriformia</taxon>
        <taxon>Elateroidea</taxon>
        <taxon>Lampyridae</taxon>
        <taxon>Lampyrinae</taxon>
        <taxon>Photinus</taxon>
    </lineage>
</organism>
<evidence type="ECO:0000313" key="2">
    <source>
        <dbReference type="EMBL" id="KAB0801494.1"/>
    </source>
</evidence>
<evidence type="ECO:0000313" key="3">
    <source>
        <dbReference type="Proteomes" id="UP000327044"/>
    </source>
</evidence>
<protein>
    <submittedName>
        <fullName evidence="2">Uncharacterized protein</fullName>
    </submittedName>
</protein>
<comment type="caution">
    <text evidence="2">The sequence shown here is derived from an EMBL/GenBank/DDBJ whole genome shotgun (WGS) entry which is preliminary data.</text>
</comment>
<reference evidence="2 3" key="1">
    <citation type="journal article" date="2018" name="Elife">
        <title>Firefly genomes illuminate parallel origins of bioluminescence in beetles.</title>
        <authorList>
            <person name="Fallon T.R."/>
            <person name="Lower S.E."/>
            <person name="Chang C.H."/>
            <person name="Bessho-Uehara M."/>
            <person name="Martin G.J."/>
            <person name="Bewick A.J."/>
            <person name="Behringer M."/>
            <person name="Debat H.J."/>
            <person name="Wong I."/>
            <person name="Day J.C."/>
            <person name="Suvorov A."/>
            <person name="Silva C.J."/>
            <person name="Stanger-Hall K.F."/>
            <person name="Hall D.W."/>
            <person name="Schmitz R.J."/>
            <person name="Nelson D.R."/>
            <person name="Lewis S.M."/>
            <person name="Shigenobu S."/>
            <person name="Bybee S.M."/>
            <person name="Larracuente A.M."/>
            <person name="Oba Y."/>
            <person name="Weng J.K."/>
        </authorList>
    </citation>
    <scope>NUCLEOTIDE SEQUENCE [LARGE SCALE GENOMIC DNA]</scope>
    <source>
        <strain evidence="2">1611_PpyrPB1</strain>
        <tissue evidence="2">Whole body</tissue>
    </source>
</reference>
<accession>A0A5N4AVY4</accession>
<dbReference type="InterPro" id="IPR050390">
    <property type="entry name" value="C5-Methyltransferase"/>
</dbReference>
<dbReference type="InParanoid" id="A0A5N4AVY4"/>
<reference evidence="2" key="2">
    <citation type="submission" date="2019-08" db="EMBL/GenBank/DDBJ databases">
        <authorList>
            <consortium name="Photinus pyralis genome working group"/>
            <person name="Fallon T.R."/>
            <person name="Sander Lower S.E."/>
            <person name="Weng J.-K."/>
        </authorList>
    </citation>
    <scope>NUCLEOTIDE SEQUENCE</scope>
    <source>
        <strain evidence="2">1611_PpyrPB1</strain>
        <tissue evidence="2">Whole body</tissue>
    </source>
</reference>
<keyword evidence="3" id="KW-1185">Reference proteome</keyword>
<dbReference type="SUPFAM" id="SSF53335">
    <property type="entry name" value="S-adenosyl-L-methionine-dependent methyltransferases"/>
    <property type="match status" value="1"/>
</dbReference>
<dbReference type="PANTHER" id="PTHR23068">
    <property type="entry name" value="DNA CYTOSINE-5- -METHYLTRANSFERASE 3-RELATED"/>
    <property type="match status" value="1"/>
</dbReference>